<feature type="region of interest" description="Disordered" evidence="1">
    <location>
        <begin position="161"/>
        <end position="221"/>
    </location>
</feature>
<evidence type="ECO:0000256" key="1">
    <source>
        <dbReference type="SAM" id="MobiDB-lite"/>
    </source>
</evidence>
<gene>
    <name evidence="2" type="ORF">NCGR_LOCUS17045</name>
</gene>
<accession>A0A811NCG6</accession>
<dbReference type="EMBL" id="CAJGYO010000004">
    <property type="protein sequence ID" value="CAD6224880.1"/>
    <property type="molecule type" value="Genomic_DNA"/>
</dbReference>
<protein>
    <submittedName>
        <fullName evidence="2">Uncharacterized protein</fullName>
    </submittedName>
</protein>
<feature type="compositionally biased region" description="Polar residues" evidence="1">
    <location>
        <begin position="161"/>
        <end position="183"/>
    </location>
</feature>
<proteinExistence type="predicted"/>
<reference evidence="2" key="1">
    <citation type="submission" date="2020-10" db="EMBL/GenBank/DDBJ databases">
        <authorList>
            <person name="Han B."/>
            <person name="Lu T."/>
            <person name="Zhao Q."/>
            <person name="Huang X."/>
            <person name="Zhao Y."/>
        </authorList>
    </citation>
    <scope>NUCLEOTIDE SEQUENCE</scope>
</reference>
<name>A0A811NCG6_9POAL</name>
<sequence length="430" mass="49229">MNPDSKLLLDEMHRLFNEQKTQIEDRFTEADQKLDLRFIDSSRLLEKRFVDVDKSVTKHLANVDDSLNKRLTEVDDTLNKRLADSDLSWERRITNSELHQNNLIAEAERRQDDRIFGVMKVAGALESWRQDSEGAMDDLKLKVDKLTKYWDRSFLDNATASTGLISQPPSALEQTAARSSANLTAARPSGHHVETTPRADGIGENSSQSHSPANGMHSKPKPEVLLFHGEAYDVHTRNHPPDPNPPNLGKLLKQNFPIYEGETTRLWISQAEDYFDMYEVPPRQWVKISHMNFHGAVGRWIESIPQPDRLPWPDFCKMLHDRFGRDQRDKLVMGDKAPAKGQDDKLSTLRAYCRAQGLCEVCAEKWGHPFQHDLKILQLDSDDLILGMDWLERYSPMEIHWKAKWISIPCDGTQLVLHGLSATSTVDMVF</sequence>
<dbReference type="AlphaFoldDB" id="A0A811NCG6"/>
<evidence type="ECO:0000313" key="3">
    <source>
        <dbReference type="Proteomes" id="UP000604825"/>
    </source>
</evidence>
<evidence type="ECO:0000313" key="2">
    <source>
        <dbReference type="EMBL" id="CAD6224880.1"/>
    </source>
</evidence>
<comment type="caution">
    <text evidence="2">The sequence shown here is derived from an EMBL/GenBank/DDBJ whole genome shotgun (WGS) entry which is preliminary data.</text>
</comment>
<keyword evidence="3" id="KW-1185">Reference proteome</keyword>
<dbReference type="OrthoDB" id="1738534at2759"/>
<organism evidence="2 3">
    <name type="scientific">Miscanthus lutarioriparius</name>
    <dbReference type="NCBI Taxonomy" id="422564"/>
    <lineage>
        <taxon>Eukaryota</taxon>
        <taxon>Viridiplantae</taxon>
        <taxon>Streptophyta</taxon>
        <taxon>Embryophyta</taxon>
        <taxon>Tracheophyta</taxon>
        <taxon>Spermatophyta</taxon>
        <taxon>Magnoliopsida</taxon>
        <taxon>Liliopsida</taxon>
        <taxon>Poales</taxon>
        <taxon>Poaceae</taxon>
        <taxon>PACMAD clade</taxon>
        <taxon>Panicoideae</taxon>
        <taxon>Andropogonodae</taxon>
        <taxon>Andropogoneae</taxon>
        <taxon>Saccharinae</taxon>
        <taxon>Miscanthus</taxon>
    </lineage>
</organism>
<dbReference type="Proteomes" id="UP000604825">
    <property type="component" value="Unassembled WGS sequence"/>
</dbReference>